<name>A0A1H9XFE0_BUTFI</name>
<reference evidence="1 2" key="1">
    <citation type="submission" date="2016-10" db="EMBL/GenBank/DDBJ databases">
        <authorList>
            <person name="de Groot N.N."/>
        </authorList>
    </citation>
    <scope>NUCLEOTIDE SEQUENCE [LARGE SCALE GENOMIC DNA]</scope>
    <source>
        <strain evidence="1 2">AR40</strain>
    </source>
</reference>
<accession>A0A1H9XFE0</accession>
<sequence length="27" mass="3215">MTKEQLHKYVSESTRNESNICQIYAIK</sequence>
<proteinExistence type="predicted"/>
<evidence type="ECO:0000313" key="2">
    <source>
        <dbReference type="Proteomes" id="UP000182584"/>
    </source>
</evidence>
<dbReference type="AlphaFoldDB" id="A0A1H9XFE0"/>
<evidence type="ECO:0000313" key="1">
    <source>
        <dbReference type="EMBL" id="SES44577.1"/>
    </source>
</evidence>
<gene>
    <name evidence="1" type="ORF">SAMN04487884_1701</name>
</gene>
<dbReference type="EMBL" id="FOGJ01000070">
    <property type="protein sequence ID" value="SES44577.1"/>
    <property type="molecule type" value="Genomic_DNA"/>
</dbReference>
<organism evidence="1 2">
    <name type="scientific">Butyrivibrio fibrisolvens</name>
    <dbReference type="NCBI Taxonomy" id="831"/>
    <lineage>
        <taxon>Bacteria</taxon>
        <taxon>Bacillati</taxon>
        <taxon>Bacillota</taxon>
        <taxon>Clostridia</taxon>
        <taxon>Lachnospirales</taxon>
        <taxon>Lachnospiraceae</taxon>
        <taxon>Butyrivibrio</taxon>
    </lineage>
</organism>
<protein>
    <submittedName>
        <fullName evidence="1">Uncharacterized protein</fullName>
    </submittedName>
</protein>
<dbReference type="Proteomes" id="UP000182584">
    <property type="component" value="Unassembled WGS sequence"/>
</dbReference>
<feature type="non-terminal residue" evidence="1">
    <location>
        <position position="27"/>
    </location>
</feature>